<keyword evidence="1" id="KW-0472">Membrane</keyword>
<gene>
    <name evidence="2" type="ORF">BDP27DRAFT_663199</name>
</gene>
<feature type="transmembrane region" description="Helical" evidence="1">
    <location>
        <begin position="70"/>
        <end position="95"/>
    </location>
</feature>
<sequence>MLFFALSIVCSAVIASFSVWNLGYAQTSKSLRQVIEVDSFGIFVGGFVLVGVFTMIFIEVGRKNAFTSRVWFDCIWSGLFFSLNISLASIVTALLPSQMCSVLNTGAHNLPSGACWSTKGLQAFTWLHAIVLFAYFLTIFLTVFIYSGRDNRLWDIASTTFLPTTAIAAADCDPHLLLLSPACSIDSSNLPLSPHHSPSDQLMLRI</sequence>
<evidence type="ECO:0000256" key="1">
    <source>
        <dbReference type="SAM" id="Phobius"/>
    </source>
</evidence>
<dbReference type="EMBL" id="JADNRY010000046">
    <property type="protein sequence ID" value="KAF9069879.1"/>
    <property type="molecule type" value="Genomic_DNA"/>
</dbReference>
<reference evidence="2" key="1">
    <citation type="submission" date="2020-11" db="EMBL/GenBank/DDBJ databases">
        <authorList>
            <consortium name="DOE Joint Genome Institute"/>
            <person name="Ahrendt S."/>
            <person name="Riley R."/>
            <person name="Andreopoulos W."/>
            <person name="Labutti K."/>
            <person name="Pangilinan J."/>
            <person name="Ruiz-Duenas F.J."/>
            <person name="Barrasa J.M."/>
            <person name="Sanchez-Garcia M."/>
            <person name="Camarero S."/>
            <person name="Miyauchi S."/>
            <person name="Serrano A."/>
            <person name="Linde D."/>
            <person name="Babiker R."/>
            <person name="Drula E."/>
            <person name="Ayuso-Fernandez I."/>
            <person name="Pacheco R."/>
            <person name="Padilla G."/>
            <person name="Ferreira P."/>
            <person name="Barriuso J."/>
            <person name="Kellner H."/>
            <person name="Castanera R."/>
            <person name="Alfaro M."/>
            <person name="Ramirez L."/>
            <person name="Pisabarro A.G."/>
            <person name="Kuo A."/>
            <person name="Tritt A."/>
            <person name="Lipzen A."/>
            <person name="He G."/>
            <person name="Yan M."/>
            <person name="Ng V."/>
            <person name="Cullen D."/>
            <person name="Martin F."/>
            <person name="Rosso M.-N."/>
            <person name="Henrissat B."/>
            <person name="Hibbett D."/>
            <person name="Martinez A.T."/>
            <person name="Grigoriev I.V."/>
        </authorList>
    </citation>
    <scope>NUCLEOTIDE SEQUENCE</scope>
    <source>
        <strain evidence="2">AH 40177</strain>
    </source>
</reference>
<comment type="caution">
    <text evidence="2">The sequence shown here is derived from an EMBL/GenBank/DDBJ whole genome shotgun (WGS) entry which is preliminary data.</text>
</comment>
<protein>
    <submittedName>
        <fullName evidence="2">Uncharacterized protein</fullName>
    </submittedName>
</protein>
<keyword evidence="1" id="KW-1133">Transmembrane helix</keyword>
<keyword evidence="1" id="KW-0812">Transmembrane</keyword>
<dbReference type="Proteomes" id="UP000772434">
    <property type="component" value="Unassembled WGS sequence"/>
</dbReference>
<feature type="transmembrane region" description="Helical" evidence="1">
    <location>
        <begin position="39"/>
        <end position="58"/>
    </location>
</feature>
<name>A0A9P5PV50_9AGAR</name>
<feature type="transmembrane region" description="Helical" evidence="1">
    <location>
        <begin position="126"/>
        <end position="146"/>
    </location>
</feature>
<dbReference type="AlphaFoldDB" id="A0A9P5PV50"/>
<organism evidence="2 3">
    <name type="scientific">Rhodocollybia butyracea</name>
    <dbReference type="NCBI Taxonomy" id="206335"/>
    <lineage>
        <taxon>Eukaryota</taxon>
        <taxon>Fungi</taxon>
        <taxon>Dikarya</taxon>
        <taxon>Basidiomycota</taxon>
        <taxon>Agaricomycotina</taxon>
        <taxon>Agaricomycetes</taxon>
        <taxon>Agaricomycetidae</taxon>
        <taxon>Agaricales</taxon>
        <taxon>Marasmiineae</taxon>
        <taxon>Omphalotaceae</taxon>
        <taxon>Rhodocollybia</taxon>
    </lineage>
</organism>
<accession>A0A9P5PV50</accession>
<proteinExistence type="predicted"/>
<dbReference type="OrthoDB" id="3269357at2759"/>
<keyword evidence="3" id="KW-1185">Reference proteome</keyword>
<evidence type="ECO:0000313" key="3">
    <source>
        <dbReference type="Proteomes" id="UP000772434"/>
    </source>
</evidence>
<evidence type="ECO:0000313" key="2">
    <source>
        <dbReference type="EMBL" id="KAF9069879.1"/>
    </source>
</evidence>